<dbReference type="SUPFAM" id="SSF52540">
    <property type="entry name" value="P-loop containing nucleoside triphosphate hydrolases"/>
    <property type="match status" value="1"/>
</dbReference>
<dbReference type="PANTHER" id="PTHR32039:SF7">
    <property type="entry name" value="COMPETENCE PROTEIN COMM"/>
    <property type="match status" value="1"/>
</dbReference>
<reference evidence="3 4" key="1">
    <citation type="submission" date="2019-03" db="EMBL/GenBank/DDBJ databases">
        <title>Genomic Encyclopedia of Type Strains, Phase IV (KMG-IV): sequencing the most valuable type-strain genomes for metagenomic binning, comparative biology and taxonomic classification.</title>
        <authorList>
            <person name="Goeker M."/>
        </authorList>
    </citation>
    <scope>NUCLEOTIDE SEQUENCE [LARGE SCALE GENOMIC DNA]</scope>
    <source>
        <strain evidence="3 4">DSM 100048</strain>
    </source>
</reference>
<dbReference type="SMART" id="SM00382">
    <property type="entry name" value="AAA"/>
    <property type="match status" value="1"/>
</dbReference>
<dbReference type="SUPFAM" id="SSF54211">
    <property type="entry name" value="Ribosomal protein S5 domain 2-like"/>
    <property type="match status" value="1"/>
</dbReference>
<dbReference type="Gene3D" id="3.40.50.300">
    <property type="entry name" value="P-loop containing nucleotide triphosphate hydrolases"/>
    <property type="match status" value="1"/>
</dbReference>
<evidence type="ECO:0000313" key="3">
    <source>
        <dbReference type="EMBL" id="TCU92593.1"/>
    </source>
</evidence>
<dbReference type="InterPro" id="IPR000523">
    <property type="entry name" value="Mg_chelatse_chII-like_cat_dom"/>
</dbReference>
<dbReference type="AlphaFoldDB" id="A0A4R3UPY3"/>
<dbReference type="Pfam" id="PF13335">
    <property type="entry name" value="Mg_chelatase_C"/>
    <property type="match status" value="1"/>
</dbReference>
<dbReference type="Gene3D" id="3.30.230.10">
    <property type="match status" value="1"/>
</dbReference>
<dbReference type="InterPro" id="IPR020568">
    <property type="entry name" value="Ribosomal_Su5_D2-typ_SF"/>
</dbReference>
<feature type="domain" description="AAA+ ATPase" evidence="2">
    <location>
        <begin position="222"/>
        <end position="402"/>
    </location>
</feature>
<dbReference type="Pfam" id="PF01078">
    <property type="entry name" value="Mg_chelatase"/>
    <property type="match status" value="1"/>
</dbReference>
<dbReference type="GO" id="GO:0005524">
    <property type="term" value="F:ATP binding"/>
    <property type="evidence" value="ECO:0007669"/>
    <property type="project" value="InterPro"/>
</dbReference>
<accession>A0A4R3UPY3</accession>
<dbReference type="RefSeq" id="WP_132478262.1">
    <property type="nucleotide sequence ID" value="NZ_JBHRVM010000001.1"/>
</dbReference>
<dbReference type="InterPro" id="IPR045006">
    <property type="entry name" value="CHLI-like"/>
</dbReference>
<evidence type="ECO:0000256" key="1">
    <source>
        <dbReference type="ARBA" id="ARBA00006354"/>
    </source>
</evidence>
<dbReference type="InterPro" id="IPR027417">
    <property type="entry name" value="P-loop_NTPase"/>
</dbReference>
<dbReference type="NCBIfam" id="TIGR00368">
    <property type="entry name" value="YifB family Mg chelatase-like AAA ATPase"/>
    <property type="match status" value="1"/>
</dbReference>
<evidence type="ECO:0000259" key="2">
    <source>
        <dbReference type="SMART" id="SM00382"/>
    </source>
</evidence>
<dbReference type="InterPro" id="IPR014721">
    <property type="entry name" value="Ribsml_uS5_D2-typ_fold_subgr"/>
</dbReference>
<dbReference type="PANTHER" id="PTHR32039">
    <property type="entry name" value="MAGNESIUM-CHELATASE SUBUNIT CHLI"/>
    <property type="match status" value="1"/>
</dbReference>
<comment type="caution">
    <text evidence="3">The sequence shown here is derived from an EMBL/GenBank/DDBJ whole genome shotgun (WGS) entry which is preliminary data.</text>
</comment>
<evidence type="ECO:0000313" key="4">
    <source>
        <dbReference type="Proteomes" id="UP000294692"/>
    </source>
</evidence>
<dbReference type="Proteomes" id="UP000294692">
    <property type="component" value="Unassembled WGS sequence"/>
</dbReference>
<sequence>MSLAVLSSCALRGLQALCVRVEVHVGTGLPSFQVVGLPDAEVRESRERVRAAIVSSGFSFPSGRVTVNLAPADLPKESGRFDLPIALGVMLASGQIAVSDGQGEPAPPDVQGYVFAGELSLTGAVVPVSAPLAIALGVRRLMPDARLVLPEGCAGQAAMVPGLKVLSASCLAEVVAHFSQAMPLARAAPQEACDAPGEAPLCLSDVQGQGMARRVLELAAAGGHSLLMSGSPGVGKSMLAQRLPGLLPDLSIAQALDVAALHGLTGRETGISLRAPFRTPHHSASVPALVGGGAIPRPGEISMANHGVLFLDELPEFDRRVLESLREPMETGHVSIARARGSVSFPADFQLVAAMNPCPCGWFGHKRRPCTCTPDKVQRYRDRLSGPLLDRIDLQIGLPAPDAGWLELPAGEASRDVRARVLACRELQLRRQGGLNARLGLEAMKSACRLSSAARGLLTQAMERWDWSGRVVHRVMRVSRTIADMAAEPVIDVAHVAEAIQYRQPW</sequence>
<protein>
    <submittedName>
        <fullName evidence="3">Magnesium chelatase family protein</fullName>
    </submittedName>
</protein>
<gene>
    <name evidence="3" type="ORF">EV686_11430</name>
</gene>
<organism evidence="3 4">
    <name type="scientific">Paracandidimonas soli</name>
    <dbReference type="NCBI Taxonomy" id="1917182"/>
    <lineage>
        <taxon>Bacteria</taxon>
        <taxon>Pseudomonadati</taxon>
        <taxon>Pseudomonadota</taxon>
        <taxon>Betaproteobacteria</taxon>
        <taxon>Burkholderiales</taxon>
        <taxon>Alcaligenaceae</taxon>
        <taxon>Paracandidimonas</taxon>
    </lineage>
</organism>
<dbReference type="InterPro" id="IPR004482">
    <property type="entry name" value="Mg_chelat-rel"/>
</dbReference>
<proteinExistence type="inferred from homology"/>
<dbReference type="InterPro" id="IPR025158">
    <property type="entry name" value="Mg_chelat-rel_C"/>
</dbReference>
<comment type="similarity">
    <text evidence="1">Belongs to the Mg-chelatase subunits D/I family. ComM subfamily.</text>
</comment>
<dbReference type="EMBL" id="SMBX01000014">
    <property type="protein sequence ID" value="TCU92593.1"/>
    <property type="molecule type" value="Genomic_DNA"/>
</dbReference>
<dbReference type="OrthoDB" id="9813147at2"/>
<keyword evidence="4" id="KW-1185">Reference proteome</keyword>
<name>A0A4R3UPY3_9BURK</name>
<dbReference type="InterPro" id="IPR003593">
    <property type="entry name" value="AAA+_ATPase"/>
</dbReference>
<dbReference type="Pfam" id="PF13541">
    <property type="entry name" value="ChlI"/>
    <property type="match status" value="1"/>
</dbReference>